<keyword evidence="5" id="KW-1185">Reference proteome</keyword>
<feature type="compositionally biased region" description="Basic residues" evidence="2">
    <location>
        <begin position="58"/>
        <end position="70"/>
    </location>
</feature>
<dbReference type="InterPro" id="IPR006145">
    <property type="entry name" value="PsdUridine_synth_RsuA/RluA"/>
</dbReference>
<evidence type="ECO:0000256" key="2">
    <source>
        <dbReference type="SAM" id="MobiDB-lite"/>
    </source>
</evidence>
<dbReference type="InterPro" id="IPR020103">
    <property type="entry name" value="PsdUridine_synth_cat_dom_sf"/>
</dbReference>
<evidence type="ECO:0000256" key="1">
    <source>
        <dbReference type="ARBA" id="ARBA00010876"/>
    </source>
</evidence>
<accession>A0A9N8H8S2</accession>
<dbReference type="Gene3D" id="3.30.2350.10">
    <property type="entry name" value="Pseudouridine synthase"/>
    <property type="match status" value="1"/>
</dbReference>
<comment type="caution">
    <text evidence="4">The sequence shown here is derived from an EMBL/GenBank/DDBJ whole genome shotgun (WGS) entry which is preliminary data.</text>
</comment>
<comment type="similarity">
    <text evidence="1">Belongs to the pseudouridine synthase RluA family.</text>
</comment>
<feature type="compositionally biased region" description="Basic and acidic residues" evidence="2">
    <location>
        <begin position="314"/>
        <end position="327"/>
    </location>
</feature>
<protein>
    <submittedName>
        <fullName evidence="4">Pseudouridine synthase C</fullName>
    </submittedName>
</protein>
<dbReference type="EMBL" id="CAICTM010000097">
    <property type="protein sequence ID" value="CAB9501043.1"/>
    <property type="molecule type" value="Genomic_DNA"/>
</dbReference>
<evidence type="ECO:0000313" key="5">
    <source>
        <dbReference type="Proteomes" id="UP001153069"/>
    </source>
</evidence>
<dbReference type="InterPro" id="IPR050188">
    <property type="entry name" value="RluA_PseudoU_synthase"/>
</dbReference>
<dbReference type="PANTHER" id="PTHR21600:SF87">
    <property type="entry name" value="RNA PSEUDOURIDYLATE SYNTHASE DOMAIN-CONTAINING PROTEIN 1"/>
    <property type="match status" value="1"/>
</dbReference>
<dbReference type="Pfam" id="PF00849">
    <property type="entry name" value="PseudoU_synth_2"/>
    <property type="match status" value="1"/>
</dbReference>
<dbReference type="OrthoDB" id="424794at2759"/>
<organism evidence="4 5">
    <name type="scientific">Seminavis robusta</name>
    <dbReference type="NCBI Taxonomy" id="568900"/>
    <lineage>
        <taxon>Eukaryota</taxon>
        <taxon>Sar</taxon>
        <taxon>Stramenopiles</taxon>
        <taxon>Ochrophyta</taxon>
        <taxon>Bacillariophyta</taxon>
        <taxon>Bacillariophyceae</taxon>
        <taxon>Bacillariophycidae</taxon>
        <taxon>Naviculales</taxon>
        <taxon>Naviculaceae</taxon>
        <taxon>Seminavis</taxon>
    </lineage>
</organism>
<reference evidence="4" key="1">
    <citation type="submission" date="2020-06" db="EMBL/GenBank/DDBJ databases">
        <authorList>
            <consortium name="Plant Systems Biology data submission"/>
        </authorList>
    </citation>
    <scope>NUCLEOTIDE SEQUENCE</scope>
    <source>
        <strain evidence="4">D6</strain>
    </source>
</reference>
<dbReference type="InterPro" id="IPR006224">
    <property type="entry name" value="PsdUridine_synth_RluA-like_CS"/>
</dbReference>
<feature type="region of interest" description="Disordered" evidence="2">
    <location>
        <begin position="1"/>
        <end position="89"/>
    </location>
</feature>
<dbReference type="SUPFAM" id="SSF55120">
    <property type="entry name" value="Pseudouridine synthase"/>
    <property type="match status" value="1"/>
</dbReference>
<feature type="compositionally biased region" description="Acidic residues" evidence="2">
    <location>
        <begin position="29"/>
        <end position="38"/>
    </location>
</feature>
<gene>
    <name evidence="4" type="ORF">SEMRO_98_G050520.1</name>
</gene>
<sequence>MSASNDPAGQDIRTSELEESLSSSASESHDDDDDDESDNDHGKAEQDKEEEKEEPAKLHKKKRRNRRGRGGQKGQTKNPNNSNGSHHPKLIRPRIPILQYHNDWVAINKPAQMSVHRSGRNSHKQPGRQFVVSTLLKRQLSRKVWPVHRLDHRTSGVLLFAFESKVCGQLHSALKAGTKEYICLVRGDWRNLEPTLLVDQPITVQEVTREAQTEFQWLASINGAQFGEEYQGACSLVKCRLLTGRKHQIRRHAHAIGHPIIGDSEHGDSKVNRWWRQNRGFNRLFLHCMSVDLPPIQRVQEEDDQETATISTAHDNKDSSDNNDNKHTPRIQCVAPLSPELARVLQRDDLKELWEVAVAKEPRLALQPYDEQGGTLGRGATAAQKKMLSEQQQPALQLANYEGEIAS</sequence>
<dbReference type="GO" id="GO:0009982">
    <property type="term" value="F:pseudouridine synthase activity"/>
    <property type="evidence" value="ECO:0007669"/>
    <property type="project" value="InterPro"/>
</dbReference>
<feature type="region of interest" description="Disordered" evidence="2">
    <location>
        <begin position="301"/>
        <end position="331"/>
    </location>
</feature>
<dbReference type="PANTHER" id="PTHR21600">
    <property type="entry name" value="MITOCHONDRIAL RNA PSEUDOURIDINE SYNTHASE"/>
    <property type="match status" value="1"/>
</dbReference>
<evidence type="ECO:0000259" key="3">
    <source>
        <dbReference type="Pfam" id="PF00849"/>
    </source>
</evidence>
<feature type="domain" description="Pseudouridine synthase RsuA/RluA-like" evidence="3">
    <location>
        <begin position="104"/>
        <end position="254"/>
    </location>
</feature>
<dbReference type="AlphaFoldDB" id="A0A9N8H8S2"/>
<proteinExistence type="inferred from homology"/>
<evidence type="ECO:0000313" key="4">
    <source>
        <dbReference type="EMBL" id="CAB9501043.1"/>
    </source>
</evidence>
<dbReference type="GO" id="GO:0003723">
    <property type="term" value="F:RNA binding"/>
    <property type="evidence" value="ECO:0007669"/>
    <property type="project" value="InterPro"/>
</dbReference>
<dbReference type="Proteomes" id="UP001153069">
    <property type="component" value="Unassembled WGS sequence"/>
</dbReference>
<dbReference type="PROSITE" id="PS01129">
    <property type="entry name" value="PSI_RLU"/>
    <property type="match status" value="1"/>
</dbReference>
<name>A0A9N8H8S2_9STRA</name>
<dbReference type="GO" id="GO:0000455">
    <property type="term" value="P:enzyme-directed rRNA pseudouridine synthesis"/>
    <property type="evidence" value="ECO:0007669"/>
    <property type="project" value="TreeGrafter"/>
</dbReference>